<feature type="transmembrane region" description="Helical" evidence="1">
    <location>
        <begin position="78"/>
        <end position="100"/>
    </location>
</feature>
<dbReference type="Pfam" id="PF07331">
    <property type="entry name" value="TctB"/>
    <property type="match status" value="1"/>
</dbReference>
<feature type="transmembrane region" description="Helical" evidence="1">
    <location>
        <begin position="43"/>
        <end position="66"/>
    </location>
</feature>
<evidence type="ECO:0000259" key="2">
    <source>
        <dbReference type="Pfam" id="PF07331"/>
    </source>
</evidence>
<dbReference type="AlphaFoldDB" id="A0A4V3HGK7"/>
<feature type="transmembrane region" description="Helical" evidence="1">
    <location>
        <begin position="130"/>
        <end position="149"/>
    </location>
</feature>
<sequence>MSNARSPWAGNIRHGVFFLAVAALFGLQGIAVHDGGQWSLSPALFPLILSGGLAFLSAALIGQALLRIRAGNEGPSLNGGAPVSAMRASLTFLLCLLYALALPRAGFLPASAVFLALFCLLVGERRLRAVAALSLVSPAVIYLLFRHGLNVLLP</sequence>
<gene>
    <name evidence="3" type="ORF">C8D99_10594</name>
</gene>
<organism evidence="3 4">
    <name type="scientific">Aminivibrio pyruvatiphilus</name>
    <dbReference type="NCBI Taxonomy" id="1005740"/>
    <lineage>
        <taxon>Bacteria</taxon>
        <taxon>Thermotogati</taxon>
        <taxon>Synergistota</taxon>
        <taxon>Synergistia</taxon>
        <taxon>Synergistales</taxon>
        <taxon>Aminobacteriaceae</taxon>
        <taxon>Aminivibrio</taxon>
    </lineage>
</organism>
<feature type="domain" description="DUF1468" evidence="2">
    <location>
        <begin position="15"/>
        <end position="154"/>
    </location>
</feature>
<feature type="transmembrane region" description="Helical" evidence="1">
    <location>
        <begin position="12"/>
        <end position="31"/>
    </location>
</feature>
<dbReference type="EMBL" id="SORI01000005">
    <property type="protein sequence ID" value="TDY61681.1"/>
    <property type="molecule type" value="Genomic_DNA"/>
</dbReference>
<dbReference type="Proteomes" id="UP000295066">
    <property type="component" value="Unassembled WGS sequence"/>
</dbReference>
<keyword evidence="1" id="KW-1133">Transmembrane helix</keyword>
<proteinExistence type="predicted"/>
<comment type="caution">
    <text evidence="3">The sequence shown here is derived from an EMBL/GenBank/DDBJ whole genome shotgun (WGS) entry which is preliminary data.</text>
</comment>
<dbReference type="RefSeq" id="WP_133957128.1">
    <property type="nucleotide sequence ID" value="NZ_SORI01000005.1"/>
</dbReference>
<feature type="transmembrane region" description="Helical" evidence="1">
    <location>
        <begin position="106"/>
        <end position="123"/>
    </location>
</feature>
<evidence type="ECO:0000313" key="3">
    <source>
        <dbReference type="EMBL" id="TDY61681.1"/>
    </source>
</evidence>
<reference evidence="3 4" key="1">
    <citation type="submission" date="2019-03" db="EMBL/GenBank/DDBJ databases">
        <title>Genomic Encyclopedia of Type Strains, Phase IV (KMG-IV): sequencing the most valuable type-strain genomes for metagenomic binning, comparative biology and taxonomic classification.</title>
        <authorList>
            <person name="Goeker M."/>
        </authorList>
    </citation>
    <scope>NUCLEOTIDE SEQUENCE [LARGE SCALE GENOMIC DNA]</scope>
    <source>
        <strain evidence="3 4">DSM 25964</strain>
    </source>
</reference>
<dbReference type="InterPro" id="IPR009936">
    <property type="entry name" value="DUF1468"/>
</dbReference>
<evidence type="ECO:0000256" key="1">
    <source>
        <dbReference type="SAM" id="Phobius"/>
    </source>
</evidence>
<keyword evidence="4" id="KW-1185">Reference proteome</keyword>
<evidence type="ECO:0000313" key="4">
    <source>
        <dbReference type="Proteomes" id="UP000295066"/>
    </source>
</evidence>
<accession>A0A4V3HGK7</accession>
<keyword evidence="1" id="KW-0812">Transmembrane</keyword>
<keyword evidence="1" id="KW-0472">Membrane</keyword>
<name>A0A4V3HGK7_9BACT</name>
<protein>
    <submittedName>
        <fullName evidence="3">Tripartite tricarboxylate transporter TctB family protein</fullName>
    </submittedName>
</protein>